<dbReference type="Proteomes" id="UP000316330">
    <property type="component" value="Unassembled WGS sequence"/>
</dbReference>
<accession>A0A559JEK6</accession>
<evidence type="ECO:0000313" key="2">
    <source>
        <dbReference type="EMBL" id="TVX98303.1"/>
    </source>
</evidence>
<dbReference type="AlphaFoldDB" id="A0A559JEK6"/>
<sequence>MSGAEYGSFFPGTNGGERSEGAEQPRLLNDILDRLSIRNRLPPLTPEKAWHPRIDEEIAALSRAYWADGLPDGLSSLQAYQAALHLWNDSLEAAHELVQELDTPTGMLLHGIIHRREGDYDNAKYWFHRTGNHPAYHGLQARAAAFLRQHEGVRGPLEQALDNIVTQGSWNPYLFVNAVEIQENQVGEDNARYPLEYLQQLELEAVLRFLEGRIAVNPE</sequence>
<gene>
    <name evidence="2" type="ORF">FPZ45_16525</name>
</gene>
<keyword evidence="3" id="KW-1185">Reference proteome</keyword>
<organism evidence="2 3">
    <name type="scientific">Cohnella terricola</name>
    <dbReference type="NCBI Taxonomy" id="1289167"/>
    <lineage>
        <taxon>Bacteria</taxon>
        <taxon>Bacillati</taxon>
        <taxon>Bacillota</taxon>
        <taxon>Bacilli</taxon>
        <taxon>Bacillales</taxon>
        <taxon>Paenibacillaceae</taxon>
        <taxon>Cohnella</taxon>
    </lineage>
</organism>
<comment type="caution">
    <text evidence="2">The sequence shown here is derived from an EMBL/GenBank/DDBJ whole genome shotgun (WGS) entry which is preliminary data.</text>
</comment>
<proteinExistence type="predicted"/>
<feature type="region of interest" description="Disordered" evidence="1">
    <location>
        <begin position="1"/>
        <end position="23"/>
    </location>
</feature>
<dbReference type="RefSeq" id="WP_144704167.1">
    <property type="nucleotide sequence ID" value="NZ_VNJJ01000009.1"/>
</dbReference>
<evidence type="ECO:0000256" key="1">
    <source>
        <dbReference type="SAM" id="MobiDB-lite"/>
    </source>
</evidence>
<evidence type="ECO:0008006" key="4">
    <source>
        <dbReference type="Google" id="ProtNLM"/>
    </source>
</evidence>
<reference evidence="2 3" key="1">
    <citation type="submission" date="2019-07" db="EMBL/GenBank/DDBJ databases">
        <authorList>
            <person name="Kim J."/>
        </authorList>
    </citation>
    <scope>NUCLEOTIDE SEQUENCE [LARGE SCALE GENOMIC DNA]</scope>
    <source>
        <strain evidence="2 3">G13</strain>
    </source>
</reference>
<name>A0A559JEK6_9BACL</name>
<dbReference type="EMBL" id="VNJJ01000009">
    <property type="protein sequence ID" value="TVX98303.1"/>
    <property type="molecule type" value="Genomic_DNA"/>
</dbReference>
<protein>
    <recommendedName>
        <fullName evidence="4">Tetratricopeptide repeat protein</fullName>
    </recommendedName>
</protein>
<evidence type="ECO:0000313" key="3">
    <source>
        <dbReference type="Proteomes" id="UP000316330"/>
    </source>
</evidence>
<dbReference type="OrthoDB" id="370799at2"/>